<comment type="caution">
    <text evidence="1">The sequence shown here is derived from an EMBL/GenBank/DDBJ whole genome shotgun (WGS) entry which is preliminary data.</text>
</comment>
<dbReference type="EMBL" id="BMGS01000002">
    <property type="protein sequence ID" value="GGG32424.1"/>
    <property type="molecule type" value="Genomic_DNA"/>
</dbReference>
<protein>
    <submittedName>
        <fullName evidence="1">Uncharacterized protein</fullName>
    </submittedName>
</protein>
<accession>A0ABQ1WL63</accession>
<gene>
    <name evidence="1" type="ORF">GCM10011378_06100</name>
</gene>
<sequence>MESLWRIKPLTRKLGSYLNGLPHTPRVRGLIRHKLATIPIRSTKARLVYQSGLGGKLSERALRQRLAQRLQQAGYALLLTPGAEVYAQGAAVVVLQGA</sequence>
<name>A0ABQ1WL63_9BACT</name>
<reference evidence="2" key="1">
    <citation type="journal article" date="2019" name="Int. J. Syst. Evol. Microbiol.">
        <title>The Global Catalogue of Microorganisms (GCM) 10K type strain sequencing project: providing services to taxonomists for standard genome sequencing and annotation.</title>
        <authorList>
            <consortium name="The Broad Institute Genomics Platform"/>
            <consortium name="The Broad Institute Genome Sequencing Center for Infectious Disease"/>
            <person name="Wu L."/>
            <person name="Ma J."/>
        </authorList>
    </citation>
    <scope>NUCLEOTIDE SEQUENCE [LARGE SCALE GENOMIC DNA]</scope>
    <source>
        <strain evidence="2">CGMCC 1.12990</strain>
    </source>
</reference>
<organism evidence="1 2">
    <name type="scientific">Hymenobacter glacieicola</name>
    <dbReference type="NCBI Taxonomy" id="1562124"/>
    <lineage>
        <taxon>Bacteria</taxon>
        <taxon>Pseudomonadati</taxon>
        <taxon>Bacteroidota</taxon>
        <taxon>Cytophagia</taxon>
        <taxon>Cytophagales</taxon>
        <taxon>Hymenobacteraceae</taxon>
        <taxon>Hymenobacter</taxon>
    </lineage>
</organism>
<evidence type="ECO:0000313" key="2">
    <source>
        <dbReference type="Proteomes" id="UP000601361"/>
    </source>
</evidence>
<evidence type="ECO:0000313" key="1">
    <source>
        <dbReference type="EMBL" id="GGG32424.1"/>
    </source>
</evidence>
<proteinExistence type="predicted"/>
<keyword evidence="2" id="KW-1185">Reference proteome</keyword>
<dbReference type="Proteomes" id="UP000601361">
    <property type="component" value="Unassembled WGS sequence"/>
</dbReference>